<dbReference type="PROSITE" id="PS50404">
    <property type="entry name" value="GST_NTER"/>
    <property type="match status" value="1"/>
</dbReference>
<dbReference type="SFLD" id="SFLDG01151">
    <property type="entry name" value="Main.2:_Nu-like"/>
    <property type="match status" value="1"/>
</dbReference>
<dbReference type="SUPFAM" id="SSF47616">
    <property type="entry name" value="GST C-terminal domain-like"/>
    <property type="match status" value="1"/>
</dbReference>
<dbReference type="SFLD" id="SFLDG00358">
    <property type="entry name" value="Main_(cytGST)"/>
    <property type="match status" value="1"/>
</dbReference>
<dbReference type="EMBL" id="JAPEUY010000002">
    <property type="protein sequence ID" value="KAJ4376471.1"/>
    <property type="molecule type" value="Genomic_DNA"/>
</dbReference>
<dbReference type="EC" id="2.5.1.18" evidence="2"/>
<dbReference type="GO" id="GO:0004364">
    <property type="term" value="F:glutathione transferase activity"/>
    <property type="evidence" value="ECO:0007669"/>
    <property type="project" value="UniProtKB-EC"/>
</dbReference>
<dbReference type="SFLD" id="SFLDS00019">
    <property type="entry name" value="Glutathione_Transferase_(cytos"/>
    <property type="match status" value="1"/>
</dbReference>
<dbReference type="Pfam" id="PF00043">
    <property type="entry name" value="GST_C"/>
    <property type="match status" value="1"/>
</dbReference>
<proteinExistence type="inferred from homology"/>
<feature type="domain" description="GST N-terminal" evidence="6">
    <location>
        <begin position="1"/>
        <end position="75"/>
    </location>
</feature>
<dbReference type="InterPro" id="IPR040079">
    <property type="entry name" value="Glutathione_S-Trfase"/>
</dbReference>
<dbReference type="InterPro" id="IPR036249">
    <property type="entry name" value="Thioredoxin-like_sf"/>
</dbReference>
<dbReference type="InterPro" id="IPR010987">
    <property type="entry name" value="Glutathione-S-Trfase_C-like"/>
</dbReference>
<gene>
    <name evidence="8" type="primary">URE2_1</name>
    <name evidence="8" type="ORF">N0V83_001755</name>
</gene>
<name>A0A9W8YIH4_9PLEO</name>
<dbReference type="CDD" id="cd10293">
    <property type="entry name" value="GST_C_Ure2p"/>
    <property type="match status" value="1"/>
</dbReference>
<evidence type="ECO:0000256" key="3">
    <source>
        <dbReference type="ARBA" id="ARBA00022679"/>
    </source>
</evidence>
<evidence type="ECO:0000256" key="1">
    <source>
        <dbReference type="ARBA" id="ARBA00007409"/>
    </source>
</evidence>
<evidence type="ECO:0000256" key="4">
    <source>
        <dbReference type="ARBA" id="ARBA00047960"/>
    </source>
</evidence>
<dbReference type="InterPro" id="IPR036282">
    <property type="entry name" value="Glutathione-S-Trfase_C_sf"/>
</dbReference>
<dbReference type="PANTHER" id="PTHR44051:SF20">
    <property type="entry name" value="GLUTATHIONE TRANSFERASE 1 (EUROFUNG)"/>
    <property type="match status" value="1"/>
</dbReference>
<dbReference type="PANTHER" id="PTHR44051">
    <property type="entry name" value="GLUTATHIONE S-TRANSFERASE-RELATED"/>
    <property type="match status" value="1"/>
</dbReference>
<dbReference type="Pfam" id="PF13409">
    <property type="entry name" value="GST_N_2"/>
    <property type="match status" value="1"/>
</dbReference>
<dbReference type="Proteomes" id="UP001140560">
    <property type="component" value="Unassembled WGS sequence"/>
</dbReference>
<dbReference type="PROSITE" id="PS50405">
    <property type="entry name" value="GST_CTER"/>
    <property type="match status" value="1"/>
</dbReference>
<comment type="caution">
    <text evidence="8">The sequence shown here is derived from an EMBL/GenBank/DDBJ whole genome shotgun (WGS) entry which is preliminary data.</text>
</comment>
<evidence type="ECO:0000313" key="8">
    <source>
        <dbReference type="EMBL" id="KAJ4376471.1"/>
    </source>
</evidence>
<evidence type="ECO:0000256" key="2">
    <source>
        <dbReference type="ARBA" id="ARBA00012452"/>
    </source>
</evidence>
<accession>A0A9W8YIH4</accession>
<dbReference type="InterPro" id="IPR004045">
    <property type="entry name" value="Glutathione_S-Trfase_N"/>
</dbReference>
<keyword evidence="3 8" id="KW-0808">Transferase</keyword>
<dbReference type="SUPFAM" id="SSF52833">
    <property type="entry name" value="Thioredoxin-like"/>
    <property type="match status" value="1"/>
</dbReference>
<feature type="region of interest" description="Disordered" evidence="5">
    <location>
        <begin position="209"/>
        <end position="229"/>
    </location>
</feature>
<evidence type="ECO:0000259" key="7">
    <source>
        <dbReference type="PROSITE" id="PS50405"/>
    </source>
</evidence>
<evidence type="ECO:0000256" key="5">
    <source>
        <dbReference type="SAM" id="MobiDB-lite"/>
    </source>
</evidence>
<feature type="domain" description="GST C-terminal" evidence="7">
    <location>
        <begin position="81"/>
        <end position="211"/>
    </location>
</feature>
<protein>
    <recommendedName>
        <fullName evidence="2">glutathione transferase</fullName>
        <ecNumber evidence="2">2.5.1.18</ecNumber>
    </recommendedName>
</protein>
<dbReference type="CDD" id="cd03048">
    <property type="entry name" value="GST_N_Ure2p_like"/>
    <property type="match status" value="1"/>
</dbReference>
<evidence type="ECO:0000259" key="6">
    <source>
        <dbReference type="PROSITE" id="PS50404"/>
    </source>
</evidence>
<dbReference type="Gene3D" id="1.20.1050.130">
    <property type="match status" value="1"/>
</dbReference>
<dbReference type="OrthoDB" id="422574at2759"/>
<evidence type="ECO:0000313" key="9">
    <source>
        <dbReference type="Proteomes" id="UP001140560"/>
    </source>
</evidence>
<comment type="catalytic activity">
    <reaction evidence="4">
        <text>RX + glutathione = an S-substituted glutathione + a halide anion + H(+)</text>
        <dbReference type="Rhea" id="RHEA:16437"/>
        <dbReference type="ChEBI" id="CHEBI:15378"/>
        <dbReference type="ChEBI" id="CHEBI:16042"/>
        <dbReference type="ChEBI" id="CHEBI:17792"/>
        <dbReference type="ChEBI" id="CHEBI:57925"/>
        <dbReference type="ChEBI" id="CHEBI:90779"/>
        <dbReference type="EC" id="2.5.1.18"/>
    </reaction>
</comment>
<dbReference type="InterPro" id="IPR004046">
    <property type="entry name" value="GST_C"/>
</dbReference>
<sequence length="229" mass="26363">MPSGPNAYKVLLILEELSLPYTLHPFPFSEVKQPPFTDLNPNGRNPAIQDPNTDLTLWESGAIVQYLISQYDVTHKLTYEDVNRKHQLNQFMMFQMSGQGPYYGQAGWFTYYHPEKIPSAIERYRAEIRRVLGVLEVVLERSGTGWLVGDKCTYADLAFLPYNTHLEAFLQCGREERFEGCPRVKEWHERMEGKGSWKKCTEVRVRLMSEQGLGPDGRPKEVESKGEGE</sequence>
<organism evidence="8 9">
    <name type="scientific">Neocucurbitaria cava</name>
    <dbReference type="NCBI Taxonomy" id="798079"/>
    <lineage>
        <taxon>Eukaryota</taxon>
        <taxon>Fungi</taxon>
        <taxon>Dikarya</taxon>
        <taxon>Ascomycota</taxon>
        <taxon>Pezizomycotina</taxon>
        <taxon>Dothideomycetes</taxon>
        <taxon>Pleosporomycetidae</taxon>
        <taxon>Pleosporales</taxon>
        <taxon>Pleosporineae</taxon>
        <taxon>Cucurbitariaceae</taxon>
        <taxon>Neocucurbitaria</taxon>
    </lineage>
</organism>
<keyword evidence="9" id="KW-1185">Reference proteome</keyword>
<comment type="similarity">
    <text evidence="1">Belongs to the GST superfamily.</text>
</comment>
<dbReference type="AlphaFoldDB" id="A0A9W8YIH4"/>
<feature type="compositionally biased region" description="Basic and acidic residues" evidence="5">
    <location>
        <begin position="217"/>
        <end position="229"/>
    </location>
</feature>
<reference evidence="8" key="1">
    <citation type="submission" date="2022-10" db="EMBL/GenBank/DDBJ databases">
        <title>Tapping the CABI collections for fungal endophytes: first genome assemblies for Collariella, Neodidymelliopsis, Ascochyta clinopodiicola, Didymella pomorum, Didymosphaeria variabile, Neocosmospora piperis and Neocucurbitaria cava.</title>
        <authorList>
            <person name="Hill R."/>
        </authorList>
    </citation>
    <scope>NUCLEOTIDE SEQUENCE</scope>
    <source>
        <strain evidence="8">IMI 356814</strain>
    </source>
</reference>